<reference evidence="1 2" key="1">
    <citation type="submission" date="2014-04" db="EMBL/GenBank/DDBJ databases">
        <title>A comprehensive comparison of genomes of Erythrobacter spp. Strains.</title>
        <authorList>
            <person name="Zheng Q."/>
        </authorList>
    </citation>
    <scope>NUCLEOTIDE SEQUENCE [LARGE SCALE GENOMIC DNA]</scope>
    <source>
        <strain evidence="1 2">DSM 8509</strain>
    </source>
</reference>
<protein>
    <submittedName>
        <fullName evidence="1">Uncharacterized protein</fullName>
    </submittedName>
</protein>
<dbReference type="RefSeq" id="WP_051697801.1">
    <property type="nucleotide sequence ID" value="NZ_CP017057.1"/>
</dbReference>
<dbReference type="OrthoDB" id="7340718at2"/>
<dbReference type="KEGG" id="elq:Ga0102493_11851"/>
<dbReference type="Proteomes" id="UP000027866">
    <property type="component" value="Unassembled WGS sequence"/>
</dbReference>
<dbReference type="EMBL" id="JMIX01000005">
    <property type="protein sequence ID" value="KEO96502.1"/>
    <property type="molecule type" value="Genomic_DNA"/>
</dbReference>
<sequence length="314" mass="34343">MAAEAGPRAAPDRSVPDDDALAARIAARLDAPVDPAVRAFAAALGEEAGARAVLFYGSNLRTGSLEGVLDFYVLMPGAGAGEARVWPRVSYRERSHEPEALRAKVATMRLATFAEAARAERLDTTIWARFVQPSALAWAADAAARGDVTAAITAAAITAARLAVALGPQAGTAGDYWRALFRATYRAEFRVEKPGRENDILAVNADHFEGLLPLALEAAGIGVEKEGTRIVPAMDPRERRDVLRWWKRRERLGKPLNFVRLVKASATFEGAARYAAWKIERHTGMPVEITPFRERHPLLAAPGVLWALWRHRRR</sequence>
<dbReference type="AlphaFoldDB" id="A0A074NFT9"/>
<comment type="caution">
    <text evidence="1">The sequence shown here is derived from an EMBL/GenBank/DDBJ whole genome shotgun (WGS) entry which is preliminary data.</text>
</comment>
<evidence type="ECO:0000313" key="1">
    <source>
        <dbReference type="EMBL" id="KEO96502.1"/>
    </source>
</evidence>
<name>A0A074NFT9_9SPHN</name>
<gene>
    <name evidence="1" type="ORF">EH32_09745</name>
</gene>
<proteinExistence type="predicted"/>
<dbReference type="PATRIC" id="fig|39960.10.peg.3102"/>
<organism evidence="1 2">
    <name type="scientific">Erythrobacter litoralis</name>
    <dbReference type="NCBI Taxonomy" id="39960"/>
    <lineage>
        <taxon>Bacteria</taxon>
        <taxon>Pseudomonadati</taxon>
        <taxon>Pseudomonadota</taxon>
        <taxon>Alphaproteobacteria</taxon>
        <taxon>Sphingomonadales</taxon>
        <taxon>Erythrobacteraceae</taxon>
        <taxon>Erythrobacter/Porphyrobacter group</taxon>
        <taxon>Erythrobacter</taxon>
    </lineage>
</organism>
<accession>A0A074NFT9</accession>
<keyword evidence="2" id="KW-1185">Reference proteome</keyword>
<evidence type="ECO:0000313" key="2">
    <source>
        <dbReference type="Proteomes" id="UP000027866"/>
    </source>
</evidence>